<proteinExistence type="predicted"/>
<comment type="caution">
    <text evidence="1">The sequence shown here is derived from an EMBL/GenBank/DDBJ whole genome shotgun (WGS) entry which is preliminary data.</text>
</comment>
<organism evidence="1">
    <name type="scientific">bioreactor metagenome</name>
    <dbReference type="NCBI Taxonomy" id="1076179"/>
    <lineage>
        <taxon>unclassified sequences</taxon>
        <taxon>metagenomes</taxon>
        <taxon>ecological metagenomes</taxon>
    </lineage>
</organism>
<evidence type="ECO:0000313" key="1">
    <source>
        <dbReference type="EMBL" id="MPN05660.1"/>
    </source>
</evidence>
<name>A0A645EW45_9ZZZZ</name>
<accession>A0A645EW45</accession>
<gene>
    <name evidence="1" type="ORF">SDC9_152911</name>
</gene>
<protein>
    <submittedName>
        <fullName evidence="1">Uncharacterized protein</fullName>
    </submittedName>
</protein>
<reference evidence="1" key="1">
    <citation type="submission" date="2019-08" db="EMBL/GenBank/DDBJ databases">
        <authorList>
            <person name="Kucharzyk K."/>
            <person name="Murdoch R.W."/>
            <person name="Higgins S."/>
            <person name="Loffler F."/>
        </authorList>
    </citation>
    <scope>NUCLEOTIDE SEQUENCE</scope>
</reference>
<sequence length="89" mass="10369">MLFVPRIDPFGRIAHPKIPAADKARFFLDGWHAKILRNPRVYGGFKYDRRTRLKVPANCPAGIQHRGQIRRFILKHGRRNGNNQKVRLA</sequence>
<dbReference type="EMBL" id="VSSQ01051568">
    <property type="protein sequence ID" value="MPN05660.1"/>
    <property type="molecule type" value="Genomic_DNA"/>
</dbReference>
<dbReference type="AlphaFoldDB" id="A0A645EW45"/>